<dbReference type="KEGG" id="bvz:BRAD3257_6175"/>
<dbReference type="RefSeq" id="WP_145987030.1">
    <property type="nucleotide sequence ID" value="NZ_JAGIKT010000026.1"/>
</dbReference>
<dbReference type="Proteomes" id="UP000669317">
    <property type="component" value="Unassembled WGS sequence"/>
</dbReference>
<sequence>MSAHNDSFSFSTGISIAASHVPVLSELIANDHAYLLPPPTHFAPTEPCFPVIEHLFGEVVAPPPGDGWLFT</sequence>
<protein>
    <submittedName>
        <fullName evidence="2">Uncharacterized protein</fullName>
    </submittedName>
</protein>
<evidence type="ECO:0000313" key="2">
    <source>
        <dbReference type="EMBL" id="SPP97085.1"/>
    </source>
</evidence>
<reference evidence="1 4" key="2">
    <citation type="submission" date="2021-03" db="EMBL/GenBank/DDBJ databases">
        <title>Genome Sequence of Bradyrhizobium vignae strain ISRA400.</title>
        <authorList>
            <person name="Tisa L.S."/>
            <person name="Svistoonoff S."/>
            <person name="Hocher V."/>
            <person name="Fall S."/>
            <person name="Zaiya A."/>
            <person name="Naing D."/>
            <person name="Niang N."/>
            <person name="Diouf A."/>
            <person name="Dasylva M.C."/>
            <person name="Toure O."/>
            <person name="Gueye M."/>
            <person name="Gully D."/>
            <person name="Tisseyre P."/>
            <person name="Simpson S."/>
            <person name="Morris K."/>
            <person name="Thomas W.K."/>
        </authorList>
    </citation>
    <scope>NUCLEOTIDE SEQUENCE [LARGE SCALE GENOMIC DNA]</scope>
    <source>
        <strain evidence="1 4">ISRA400</strain>
    </source>
</reference>
<evidence type="ECO:0000313" key="1">
    <source>
        <dbReference type="EMBL" id="MBP0112135.1"/>
    </source>
</evidence>
<dbReference type="Proteomes" id="UP000246085">
    <property type="component" value="Chromosome BRAD3257"/>
</dbReference>
<organism evidence="2 3">
    <name type="scientific">Bradyrhizobium vignae</name>
    <dbReference type="NCBI Taxonomy" id="1549949"/>
    <lineage>
        <taxon>Bacteria</taxon>
        <taxon>Pseudomonadati</taxon>
        <taxon>Pseudomonadota</taxon>
        <taxon>Alphaproteobacteria</taxon>
        <taxon>Hyphomicrobiales</taxon>
        <taxon>Nitrobacteraceae</taxon>
        <taxon>Bradyrhizobium</taxon>
    </lineage>
</organism>
<gene>
    <name evidence="2" type="ORF">BRAD3257_6175</name>
    <name evidence="1" type="ORF">JWS04_13785</name>
</gene>
<dbReference type="EMBL" id="LS398110">
    <property type="protein sequence ID" value="SPP97085.1"/>
    <property type="molecule type" value="Genomic_DNA"/>
</dbReference>
<dbReference type="EMBL" id="JAGIKT010000026">
    <property type="protein sequence ID" value="MBP0112135.1"/>
    <property type="molecule type" value="Genomic_DNA"/>
</dbReference>
<name>A0A2U3Q6M2_9BRAD</name>
<reference evidence="2 3" key="1">
    <citation type="submission" date="2018-03" db="EMBL/GenBank/DDBJ databases">
        <authorList>
            <person name="Gully D."/>
        </authorList>
    </citation>
    <scope>NUCLEOTIDE SEQUENCE [LARGE SCALE GENOMIC DNA]</scope>
    <source>
        <strain evidence="2">ORS3257</strain>
    </source>
</reference>
<proteinExistence type="predicted"/>
<evidence type="ECO:0000313" key="4">
    <source>
        <dbReference type="Proteomes" id="UP000669317"/>
    </source>
</evidence>
<evidence type="ECO:0000313" key="3">
    <source>
        <dbReference type="Proteomes" id="UP000246085"/>
    </source>
</evidence>
<keyword evidence="4" id="KW-1185">Reference proteome</keyword>
<accession>A0A2U3Q6M2</accession>
<dbReference type="AlphaFoldDB" id="A0A2U3Q6M2"/>